<name>A0A812NZM7_9DINO</name>
<dbReference type="SUPFAM" id="SSF50891">
    <property type="entry name" value="Cyclophilin-like"/>
    <property type="match status" value="1"/>
</dbReference>
<comment type="catalytic activity">
    <reaction evidence="3">
        <text>[protein]-peptidylproline (omega=180) = [protein]-peptidylproline (omega=0)</text>
        <dbReference type="Rhea" id="RHEA:16237"/>
        <dbReference type="Rhea" id="RHEA-COMP:10747"/>
        <dbReference type="Rhea" id="RHEA-COMP:10748"/>
        <dbReference type="ChEBI" id="CHEBI:83833"/>
        <dbReference type="ChEBI" id="CHEBI:83834"/>
        <dbReference type="EC" id="5.2.1.8"/>
    </reaction>
</comment>
<accession>A0A812NZM7</accession>
<keyword evidence="3" id="KW-0697">Rotamase</keyword>
<feature type="non-terminal residue" evidence="5">
    <location>
        <position position="1"/>
    </location>
</feature>
<dbReference type="GO" id="GO:0071013">
    <property type="term" value="C:catalytic step 2 spliceosome"/>
    <property type="evidence" value="ECO:0007669"/>
    <property type="project" value="TreeGrafter"/>
</dbReference>
<sequence length="102" mass="11296">MVQSGEVLTGARFFRVVPNFMVQFGIPGNPEVASTWRSKTIPDDKVKESNKRGYMTFATAGPNTRTTQLFINTADNSFLDSQGFSPFAEVLENGMDVVDQIQ</sequence>
<dbReference type="Gene3D" id="2.40.100.10">
    <property type="entry name" value="Cyclophilin-like"/>
    <property type="match status" value="1"/>
</dbReference>
<evidence type="ECO:0000256" key="2">
    <source>
        <dbReference type="ARBA" id="ARBA00023242"/>
    </source>
</evidence>
<organism evidence="5 6">
    <name type="scientific">Symbiodinium necroappetens</name>
    <dbReference type="NCBI Taxonomy" id="1628268"/>
    <lineage>
        <taxon>Eukaryota</taxon>
        <taxon>Sar</taxon>
        <taxon>Alveolata</taxon>
        <taxon>Dinophyceae</taxon>
        <taxon>Suessiales</taxon>
        <taxon>Symbiodiniaceae</taxon>
        <taxon>Symbiodinium</taxon>
    </lineage>
</organism>
<keyword evidence="6" id="KW-1185">Reference proteome</keyword>
<keyword evidence="3" id="KW-0413">Isomerase</keyword>
<dbReference type="InterPro" id="IPR002130">
    <property type="entry name" value="Cyclophilin-type_PPIase_dom"/>
</dbReference>
<dbReference type="EMBL" id="CAJNJA010014019">
    <property type="protein sequence ID" value="CAE7333837.1"/>
    <property type="molecule type" value="Genomic_DNA"/>
</dbReference>
<gene>
    <name evidence="5" type="primary">cyn-3</name>
    <name evidence="5" type="ORF">SNEC2469_LOCUS8506</name>
</gene>
<proteinExistence type="inferred from homology"/>
<dbReference type="PANTHER" id="PTHR45625:SF6">
    <property type="entry name" value="SPLICEOSOME-ASSOCIATED PROTEIN CWC27 HOMOLOG"/>
    <property type="match status" value="1"/>
</dbReference>
<evidence type="ECO:0000313" key="6">
    <source>
        <dbReference type="Proteomes" id="UP000601435"/>
    </source>
</evidence>
<dbReference type="AlphaFoldDB" id="A0A812NZM7"/>
<evidence type="ECO:0000259" key="4">
    <source>
        <dbReference type="Pfam" id="PF00160"/>
    </source>
</evidence>
<dbReference type="OrthoDB" id="423037at2759"/>
<dbReference type="PANTHER" id="PTHR45625">
    <property type="entry name" value="PEPTIDYL-PROLYL CIS-TRANS ISOMERASE-RELATED"/>
    <property type="match status" value="1"/>
</dbReference>
<dbReference type="GO" id="GO:0003755">
    <property type="term" value="F:peptidyl-prolyl cis-trans isomerase activity"/>
    <property type="evidence" value="ECO:0007669"/>
    <property type="project" value="UniProtKB-UniRule"/>
</dbReference>
<dbReference type="InterPro" id="IPR029000">
    <property type="entry name" value="Cyclophilin-like_dom_sf"/>
</dbReference>
<evidence type="ECO:0000313" key="5">
    <source>
        <dbReference type="EMBL" id="CAE7333837.1"/>
    </source>
</evidence>
<comment type="function">
    <text evidence="3">PPIases accelerate the folding of proteins. It catalyzes the cis-trans isomerization of proline imidic peptide bonds in oligopeptides.</text>
</comment>
<feature type="domain" description="PPIase cyclophilin-type" evidence="4">
    <location>
        <begin position="9"/>
        <end position="102"/>
    </location>
</feature>
<dbReference type="PRINTS" id="PR00153">
    <property type="entry name" value="CSAPPISMRASE"/>
</dbReference>
<evidence type="ECO:0000256" key="3">
    <source>
        <dbReference type="RuleBase" id="RU363019"/>
    </source>
</evidence>
<dbReference type="EC" id="5.2.1.8" evidence="3"/>
<dbReference type="Proteomes" id="UP000601435">
    <property type="component" value="Unassembled WGS sequence"/>
</dbReference>
<reference evidence="5" key="1">
    <citation type="submission" date="2021-02" db="EMBL/GenBank/DDBJ databases">
        <authorList>
            <person name="Dougan E. K."/>
            <person name="Rhodes N."/>
            <person name="Thang M."/>
            <person name="Chan C."/>
        </authorList>
    </citation>
    <scope>NUCLEOTIDE SEQUENCE</scope>
</reference>
<comment type="similarity">
    <text evidence="3">Belongs to the cyclophilin-type PPIase family.</text>
</comment>
<evidence type="ECO:0000256" key="1">
    <source>
        <dbReference type="ARBA" id="ARBA00004123"/>
    </source>
</evidence>
<dbReference type="Pfam" id="PF00160">
    <property type="entry name" value="Pro_isomerase"/>
    <property type="match status" value="1"/>
</dbReference>
<comment type="subcellular location">
    <subcellularLocation>
        <location evidence="1">Nucleus</location>
    </subcellularLocation>
</comment>
<keyword evidence="2" id="KW-0539">Nucleus</keyword>
<protein>
    <recommendedName>
        <fullName evidence="3">Peptidyl-prolyl cis-trans isomerase</fullName>
        <shortName evidence="3">PPIase</shortName>
        <ecNumber evidence="3">5.2.1.8</ecNumber>
    </recommendedName>
</protein>
<comment type="caution">
    <text evidence="5">The sequence shown here is derived from an EMBL/GenBank/DDBJ whole genome shotgun (WGS) entry which is preliminary data.</text>
</comment>
<dbReference type="InterPro" id="IPR044666">
    <property type="entry name" value="Cyclophilin_A-like"/>
</dbReference>